<proteinExistence type="predicted"/>
<sequence>MQEKGKWNVALIYAAEKGAYLKGEWMTSTEMGMLLVPWTYVGLRFPADRFRTAKAGSVIEPGNMRPLDGQVSQALVGANGTRDLHGDKEEQTGKGKCADAHFKEGSKCLLEGFLGDISSSGRSSSGRVQGMGTDLKCYTCMSLA</sequence>
<name>A0A1I8AHA9_9BILA</name>
<organism evidence="1 2">
    <name type="scientific">Steinernema glaseri</name>
    <dbReference type="NCBI Taxonomy" id="37863"/>
    <lineage>
        <taxon>Eukaryota</taxon>
        <taxon>Metazoa</taxon>
        <taxon>Ecdysozoa</taxon>
        <taxon>Nematoda</taxon>
        <taxon>Chromadorea</taxon>
        <taxon>Rhabditida</taxon>
        <taxon>Tylenchina</taxon>
        <taxon>Panagrolaimomorpha</taxon>
        <taxon>Strongyloidoidea</taxon>
        <taxon>Steinernematidae</taxon>
        <taxon>Steinernema</taxon>
    </lineage>
</organism>
<evidence type="ECO:0000313" key="2">
    <source>
        <dbReference type="WBParaSite" id="L893_g5479.t1"/>
    </source>
</evidence>
<accession>A0A1I8AHA9</accession>
<protein>
    <submittedName>
        <fullName evidence="2">Uncharacterized protein</fullName>
    </submittedName>
</protein>
<dbReference type="WBParaSite" id="L893_g5479.t1">
    <property type="protein sequence ID" value="L893_g5479.t1"/>
    <property type="gene ID" value="L893_g5479"/>
</dbReference>
<dbReference type="Proteomes" id="UP000095287">
    <property type="component" value="Unplaced"/>
</dbReference>
<evidence type="ECO:0000313" key="1">
    <source>
        <dbReference type="Proteomes" id="UP000095287"/>
    </source>
</evidence>
<reference evidence="2" key="1">
    <citation type="submission" date="2016-11" db="UniProtKB">
        <authorList>
            <consortium name="WormBaseParasite"/>
        </authorList>
    </citation>
    <scope>IDENTIFICATION</scope>
</reference>
<keyword evidence="1" id="KW-1185">Reference proteome</keyword>
<dbReference type="AlphaFoldDB" id="A0A1I8AHA9"/>